<reference evidence="2 3" key="1">
    <citation type="submission" date="2024-04" db="EMBL/GenBank/DDBJ databases">
        <title>Novel genus in family Flammeovirgaceae.</title>
        <authorList>
            <person name="Nguyen T.H."/>
            <person name="Vuong T.Q."/>
            <person name="Le H."/>
            <person name="Kim S.-G."/>
        </authorList>
    </citation>
    <scope>NUCLEOTIDE SEQUENCE [LARGE SCALE GENOMIC DNA]</scope>
    <source>
        <strain evidence="2 3">JCM 23209</strain>
    </source>
</reference>
<feature type="compositionally biased region" description="Basic and acidic residues" evidence="1">
    <location>
        <begin position="165"/>
        <end position="180"/>
    </location>
</feature>
<dbReference type="Proteomes" id="UP001403385">
    <property type="component" value="Unassembled WGS sequence"/>
</dbReference>
<evidence type="ECO:0000256" key="1">
    <source>
        <dbReference type="SAM" id="MobiDB-lite"/>
    </source>
</evidence>
<keyword evidence="3" id="KW-1185">Reference proteome</keyword>
<organism evidence="2 3">
    <name type="scientific">Rapidithrix thailandica</name>
    <dbReference type="NCBI Taxonomy" id="413964"/>
    <lineage>
        <taxon>Bacteria</taxon>
        <taxon>Pseudomonadati</taxon>
        <taxon>Bacteroidota</taxon>
        <taxon>Cytophagia</taxon>
        <taxon>Cytophagales</taxon>
        <taxon>Flammeovirgaceae</taxon>
        <taxon>Rapidithrix</taxon>
    </lineage>
</organism>
<comment type="caution">
    <text evidence="2">The sequence shown here is derived from an EMBL/GenBank/DDBJ whole genome shotgun (WGS) entry which is preliminary data.</text>
</comment>
<dbReference type="EMBL" id="JBDKWZ010000008">
    <property type="protein sequence ID" value="MEN7549291.1"/>
    <property type="molecule type" value="Genomic_DNA"/>
</dbReference>
<evidence type="ECO:0000313" key="2">
    <source>
        <dbReference type="EMBL" id="MEN7549291.1"/>
    </source>
</evidence>
<dbReference type="AlphaFoldDB" id="A0AAW9SF05"/>
<protein>
    <submittedName>
        <fullName evidence="2">Uncharacterized protein</fullName>
    </submittedName>
</protein>
<gene>
    <name evidence="2" type="ORF">AAG747_15310</name>
</gene>
<feature type="region of interest" description="Disordered" evidence="1">
    <location>
        <begin position="165"/>
        <end position="195"/>
    </location>
</feature>
<evidence type="ECO:0000313" key="3">
    <source>
        <dbReference type="Proteomes" id="UP001403385"/>
    </source>
</evidence>
<sequence>MAKRFFDTGMIEEDWFIEASIETKCLYQYAMSTCDHAGIFNTRKLKKFVFIYGLQPELSKFIEELAGRVLELENGSLLLTDFLKLQYKQLKANNRIHLSVIKALYDNKVNIRDIQRLLPIEKALIERFTLSKDLSQPYLTLSTDLHKGKETLSIDFNKSLQRVKDKDKEKDKDVEERVQGEETQDQEPQPQKANWHVEGKPVESIKAYLVNHYNAPLNAKRRDLPHQHFLESCLDKFETFAIGVDFHEPRHVFNSFNKFLMNELNRYEKDRSRNYPAKKQSATGAVAKNDYKYRSYNTLAFKSVSSARGLAR</sequence>
<dbReference type="RefSeq" id="WP_346822067.1">
    <property type="nucleotide sequence ID" value="NZ_JBDKWZ010000008.1"/>
</dbReference>
<name>A0AAW9SF05_9BACT</name>
<proteinExistence type="predicted"/>
<accession>A0AAW9SF05</accession>